<dbReference type="EMBL" id="REFI01000009">
    <property type="protein sequence ID" value="RMA77542.1"/>
    <property type="molecule type" value="Genomic_DNA"/>
</dbReference>
<keyword evidence="1" id="KW-0446">Lipid-binding</keyword>
<evidence type="ECO:0000313" key="2">
    <source>
        <dbReference type="EMBL" id="RMA77542.1"/>
    </source>
</evidence>
<keyword evidence="3" id="KW-1185">Reference proteome</keyword>
<dbReference type="Gene3D" id="3.40.50.10170">
    <property type="match status" value="1"/>
</dbReference>
<dbReference type="NCBIfam" id="TIGR00762">
    <property type="entry name" value="DegV"/>
    <property type="match status" value="1"/>
</dbReference>
<dbReference type="OrthoDB" id="388177at2"/>
<dbReference type="InterPro" id="IPR003797">
    <property type="entry name" value="DegV"/>
</dbReference>
<dbReference type="Pfam" id="PF02645">
    <property type="entry name" value="DegV"/>
    <property type="match status" value="1"/>
</dbReference>
<evidence type="ECO:0000313" key="3">
    <source>
        <dbReference type="Proteomes" id="UP000267246"/>
    </source>
</evidence>
<comment type="caution">
    <text evidence="2">The sequence shown here is derived from an EMBL/GenBank/DDBJ whole genome shotgun (WGS) entry which is preliminary data.</text>
</comment>
<organism evidence="2 3">
    <name type="scientific">Metamycoplasma subdolum</name>
    <dbReference type="NCBI Taxonomy" id="92407"/>
    <lineage>
        <taxon>Bacteria</taxon>
        <taxon>Bacillati</taxon>
        <taxon>Mycoplasmatota</taxon>
        <taxon>Mycoplasmoidales</taxon>
        <taxon>Metamycoplasmataceae</taxon>
        <taxon>Metamycoplasma</taxon>
    </lineage>
</organism>
<dbReference type="PANTHER" id="PTHR33434">
    <property type="entry name" value="DEGV DOMAIN-CONTAINING PROTEIN DR_1986-RELATED"/>
    <property type="match status" value="1"/>
</dbReference>
<protein>
    <submittedName>
        <fullName evidence="2">DegV family protein with EDD domain</fullName>
    </submittedName>
</protein>
<gene>
    <name evidence="2" type="ORF">JN00_0503</name>
</gene>
<dbReference type="Proteomes" id="UP000267246">
    <property type="component" value="Unassembled WGS sequence"/>
</dbReference>
<sequence length="293" mass="33755">MKVKIIVDSSTSLTQEQANSLGWGFIPILVQVNEKTYEVGVDFNLEFHKKVWDNNRREKLKTSASLPGRVQEEVNKYINDFDKIVIYPLSRELSSQCHMIKMMYADNDKVFVVESRKVSYLMTLDLFRFENLMNERVKFEEACKVFDEPTDKVLLIPEFNDALVAGGRLTKAAAAVAKLFKIVPVIKLENGFLDKESLSRVFPKTIVKKAKELFENSKHKNDPNYEFVLVDALNNNVETYIKQIKEILPIDKIRYIKMGSDITIHTGIGAISLSYIKVEESIRDRMDKFSKIV</sequence>
<dbReference type="RefSeq" id="WP_121940953.1">
    <property type="nucleotide sequence ID" value="NZ_CP137846.1"/>
</dbReference>
<dbReference type="SUPFAM" id="SSF82549">
    <property type="entry name" value="DAK1/DegV-like"/>
    <property type="match status" value="1"/>
</dbReference>
<reference evidence="2 3" key="1">
    <citation type="submission" date="2018-10" db="EMBL/GenBank/DDBJ databases">
        <title>Genomic Encyclopedia of Archaeal and Bacterial Type Strains, Phase II (KMG-II): from individual species to whole genera.</title>
        <authorList>
            <person name="Goeker M."/>
        </authorList>
    </citation>
    <scope>NUCLEOTIDE SEQUENCE [LARGE SCALE GENOMIC DNA]</scope>
    <source>
        <strain evidence="2 3">ATCC 29870</strain>
    </source>
</reference>
<dbReference type="GO" id="GO:0008289">
    <property type="term" value="F:lipid binding"/>
    <property type="evidence" value="ECO:0007669"/>
    <property type="project" value="UniProtKB-KW"/>
</dbReference>
<dbReference type="InterPro" id="IPR050270">
    <property type="entry name" value="DegV_domain_contain"/>
</dbReference>
<dbReference type="InterPro" id="IPR043168">
    <property type="entry name" value="DegV_C"/>
</dbReference>
<evidence type="ECO:0000256" key="1">
    <source>
        <dbReference type="ARBA" id="ARBA00023121"/>
    </source>
</evidence>
<dbReference type="Gene3D" id="3.30.1180.10">
    <property type="match status" value="1"/>
</dbReference>
<name>A0A3M0AED8_9BACT</name>
<dbReference type="PANTHER" id="PTHR33434:SF2">
    <property type="entry name" value="FATTY ACID-BINDING PROTEIN TM_1468"/>
    <property type="match status" value="1"/>
</dbReference>
<accession>A0A3M0AED8</accession>
<dbReference type="PROSITE" id="PS51482">
    <property type="entry name" value="DEGV"/>
    <property type="match status" value="1"/>
</dbReference>
<proteinExistence type="predicted"/>
<dbReference type="AlphaFoldDB" id="A0A3M0AED8"/>